<dbReference type="InterPro" id="IPR036179">
    <property type="entry name" value="Ig-like_dom_sf"/>
</dbReference>
<evidence type="ECO:0000256" key="2">
    <source>
        <dbReference type="ARBA" id="ARBA00023130"/>
    </source>
</evidence>
<dbReference type="InterPro" id="IPR013106">
    <property type="entry name" value="Ig_V-set"/>
</dbReference>
<evidence type="ECO:0000256" key="3">
    <source>
        <dbReference type="ARBA" id="ARBA00023170"/>
    </source>
</evidence>
<feature type="chain" id="PRO_5035783392" description="Ig-like domain-containing protein" evidence="6">
    <location>
        <begin position="21"/>
        <end position="176"/>
    </location>
</feature>
<gene>
    <name evidence="8" type="ORF">JZ751_019738</name>
</gene>
<dbReference type="OrthoDB" id="9631130at2759"/>
<dbReference type="InterPro" id="IPR007110">
    <property type="entry name" value="Ig-like_dom"/>
</dbReference>
<name>A0A8T2MT11_9TELE</name>
<dbReference type="Pfam" id="PF07686">
    <property type="entry name" value="V-set"/>
    <property type="match status" value="1"/>
</dbReference>
<dbReference type="PANTHER" id="PTHR19367:SF18">
    <property type="entry name" value="T CELL RECEPTOR ALPHA VARIABLE 16"/>
    <property type="match status" value="1"/>
</dbReference>
<keyword evidence="5" id="KW-1279">T cell receptor</keyword>
<dbReference type="GO" id="GO:0042101">
    <property type="term" value="C:T cell receptor complex"/>
    <property type="evidence" value="ECO:0007669"/>
    <property type="project" value="UniProtKB-KW"/>
</dbReference>
<dbReference type="AlphaFoldDB" id="A0A8T2MT11"/>
<evidence type="ECO:0000313" key="9">
    <source>
        <dbReference type="Proteomes" id="UP000824540"/>
    </source>
</evidence>
<accession>A0A8T2MT11</accession>
<dbReference type="PROSITE" id="PS50835">
    <property type="entry name" value="IG_LIKE"/>
    <property type="match status" value="1"/>
</dbReference>
<keyword evidence="1 6" id="KW-0732">Signal</keyword>
<dbReference type="InterPro" id="IPR003599">
    <property type="entry name" value="Ig_sub"/>
</dbReference>
<dbReference type="Gene3D" id="2.60.40.10">
    <property type="entry name" value="Immunoglobulins"/>
    <property type="match status" value="2"/>
</dbReference>
<keyword evidence="9" id="KW-1185">Reference proteome</keyword>
<dbReference type="GO" id="GO:0002250">
    <property type="term" value="P:adaptive immune response"/>
    <property type="evidence" value="ECO:0007669"/>
    <property type="project" value="UniProtKB-KW"/>
</dbReference>
<dbReference type="PANTHER" id="PTHR19367">
    <property type="entry name" value="T-CELL RECEPTOR ALPHA CHAIN V REGION"/>
    <property type="match status" value="1"/>
</dbReference>
<evidence type="ECO:0000259" key="7">
    <source>
        <dbReference type="PROSITE" id="PS50835"/>
    </source>
</evidence>
<dbReference type="EMBL" id="JAFBMS010000365">
    <property type="protein sequence ID" value="KAG9331225.1"/>
    <property type="molecule type" value="Genomic_DNA"/>
</dbReference>
<dbReference type="InterPro" id="IPR051287">
    <property type="entry name" value="TCR_variable_region"/>
</dbReference>
<evidence type="ECO:0000256" key="4">
    <source>
        <dbReference type="ARBA" id="ARBA00023319"/>
    </source>
</evidence>
<reference evidence="8" key="1">
    <citation type="thesis" date="2021" institute="BYU ScholarsArchive" country="Provo, UT, USA">
        <title>Applications of and Algorithms for Genome Assembly and Genomic Analyses with an Emphasis on Marine Teleosts.</title>
        <authorList>
            <person name="Pickett B.D."/>
        </authorList>
    </citation>
    <scope>NUCLEOTIDE SEQUENCE</scope>
    <source>
        <strain evidence="8">HI-2016</strain>
    </source>
</reference>
<dbReference type="SMART" id="SM00406">
    <property type="entry name" value="IGv"/>
    <property type="match status" value="1"/>
</dbReference>
<proteinExistence type="predicted"/>
<evidence type="ECO:0000256" key="5">
    <source>
        <dbReference type="ARBA" id="ARBA00043266"/>
    </source>
</evidence>
<evidence type="ECO:0000256" key="6">
    <source>
        <dbReference type="SAM" id="SignalP"/>
    </source>
</evidence>
<sequence>MHTCLKILLIIYTCCLECSAEDTVTQPRGDVFALEGESVALDCTYKASTSAPDIFWYIQYPHGVPKLILRQDIYETGVPVDDFKDRFQAKINQTLSSVPLTIQKMQLSDSAVYYCALRPTVTVNTRLIQNATPPHPRLSATVNKDTKHVNLNISSAEVTDSALYYCALEPTVTGNP</sequence>
<dbReference type="Proteomes" id="UP000824540">
    <property type="component" value="Unassembled WGS sequence"/>
</dbReference>
<keyword evidence="4" id="KW-0393">Immunoglobulin domain</keyword>
<organism evidence="8 9">
    <name type="scientific">Albula glossodonta</name>
    <name type="common">roundjaw bonefish</name>
    <dbReference type="NCBI Taxonomy" id="121402"/>
    <lineage>
        <taxon>Eukaryota</taxon>
        <taxon>Metazoa</taxon>
        <taxon>Chordata</taxon>
        <taxon>Craniata</taxon>
        <taxon>Vertebrata</taxon>
        <taxon>Euteleostomi</taxon>
        <taxon>Actinopterygii</taxon>
        <taxon>Neopterygii</taxon>
        <taxon>Teleostei</taxon>
        <taxon>Albuliformes</taxon>
        <taxon>Albulidae</taxon>
        <taxon>Albula</taxon>
    </lineage>
</organism>
<feature type="signal peptide" evidence="6">
    <location>
        <begin position="1"/>
        <end position="20"/>
    </location>
</feature>
<evidence type="ECO:0000313" key="8">
    <source>
        <dbReference type="EMBL" id="KAG9331225.1"/>
    </source>
</evidence>
<evidence type="ECO:0000256" key="1">
    <source>
        <dbReference type="ARBA" id="ARBA00022729"/>
    </source>
</evidence>
<protein>
    <recommendedName>
        <fullName evidence="7">Ig-like domain-containing protein</fullName>
    </recommendedName>
</protein>
<comment type="caution">
    <text evidence="8">The sequence shown here is derived from an EMBL/GenBank/DDBJ whole genome shotgun (WGS) entry which is preliminary data.</text>
</comment>
<dbReference type="SMART" id="SM00409">
    <property type="entry name" value="IG"/>
    <property type="match status" value="1"/>
</dbReference>
<feature type="domain" description="Ig-like" evidence="7">
    <location>
        <begin position="21"/>
        <end position="129"/>
    </location>
</feature>
<dbReference type="SUPFAM" id="SSF48726">
    <property type="entry name" value="Immunoglobulin"/>
    <property type="match status" value="2"/>
</dbReference>
<keyword evidence="2" id="KW-1064">Adaptive immunity</keyword>
<dbReference type="InterPro" id="IPR013783">
    <property type="entry name" value="Ig-like_fold"/>
</dbReference>
<keyword evidence="5" id="KW-0391">Immunity</keyword>
<keyword evidence="3" id="KW-0675">Receptor</keyword>